<keyword evidence="3" id="KW-1185">Reference proteome</keyword>
<reference evidence="3" key="1">
    <citation type="submission" date="2016-10" db="EMBL/GenBank/DDBJ databases">
        <authorList>
            <person name="Varghese N."/>
            <person name="Submissions S."/>
        </authorList>
    </citation>
    <scope>NUCLEOTIDE SEQUENCE [LARGE SCALE GENOMIC DNA]</scope>
    <source>
        <strain evidence="3">DSM 5918</strain>
    </source>
</reference>
<organism evidence="2 3">
    <name type="scientific">Desulfomicrobium apsheronum</name>
    <dbReference type="NCBI Taxonomy" id="52560"/>
    <lineage>
        <taxon>Bacteria</taxon>
        <taxon>Pseudomonadati</taxon>
        <taxon>Thermodesulfobacteriota</taxon>
        <taxon>Desulfovibrionia</taxon>
        <taxon>Desulfovibrionales</taxon>
        <taxon>Desulfomicrobiaceae</taxon>
        <taxon>Desulfomicrobium</taxon>
    </lineage>
</organism>
<dbReference type="InterPro" id="IPR027598">
    <property type="entry name" value="Amphi-Trp_dom"/>
</dbReference>
<dbReference type="EMBL" id="FORX01000016">
    <property type="protein sequence ID" value="SFK18781.1"/>
    <property type="molecule type" value="Genomic_DNA"/>
</dbReference>
<evidence type="ECO:0000313" key="3">
    <source>
        <dbReference type="Proteomes" id="UP000198635"/>
    </source>
</evidence>
<evidence type="ECO:0000313" key="2">
    <source>
        <dbReference type="EMBL" id="SFK18781.1"/>
    </source>
</evidence>
<feature type="domain" description="Amphi-Trp" evidence="1">
    <location>
        <begin position="1"/>
        <end position="85"/>
    </location>
</feature>
<proteinExistence type="predicted"/>
<dbReference type="AlphaFoldDB" id="A0A1I3XI93"/>
<dbReference type="Proteomes" id="UP000198635">
    <property type="component" value="Unassembled WGS sequence"/>
</dbReference>
<gene>
    <name evidence="2" type="ORF">SAMN04488082_11671</name>
</gene>
<evidence type="ECO:0000259" key="1">
    <source>
        <dbReference type="Pfam" id="PF20068"/>
    </source>
</evidence>
<dbReference type="Pfam" id="PF20068">
    <property type="entry name" value="Amphi-Trp"/>
    <property type="match status" value="1"/>
</dbReference>
<dbReference type="STRING" id="52560.SAMN04488082_11671"/>
<dbReference type="OrthoDB" id="5422838at2"/>
<dbReference type="RefSeq" id="WP_092377083.1">
    <property type="nucleotide sequence ID" value="NZ_FORX01000016.1"/>
</dbReference>
<accession>A0A1I3XI93</accession>
<name>A0A1I3XI93_9BACT</name>
<dbReference type="NCBIfam" id="TIGR04354">
    <property type="entry name" value="amphi-Trp"/>
    <property type="match status" value="1"/>
</dbReference>
<sequence length="89" mass="10002">MSQDDKFEFESVQDSQTIQKYLQALQDGFAQGRIVLHSEGSEICLHPRGFMKFQVSVKKKGSENKLSVKFAWKDKSDESPASSTISITS</sequence>
<protein>
    <submittedName>
        <fullName evidence="2">Amphi-Trp domain-containing protein</fullName>
    </submittedName>
</protein>